<keyword evidence="4 6" id="KW-0472">Membrane</keyword>
<keyword evidence="2 6" id="KW-0812">Transmembrane</keyword>
<feature type="transmembrane region" description="Helical" evidence="6">
    <location>
        <begin position="124"/>
        <end position="146"/>
    </location>
</feature>
<evidence type="ECO:0000256" key="4">
    <source>
        <dbReference type="ARBA" id="ARBA00023136"/>
    </source>
</evidence>
<evidence type="ECO:0000313" key="9">
    <source>
        <dbReference type="Proteomes" id="UP000247810"/>
    </source>
</evidence>
<evidence type="ECO:0000256" key="6">
    <source>
        <dbReference type="SAM" id="Phobius"/>
    </source>
</evidence>
<evidence type="ECO:0000256" key="1">
    <source>
        <dbReference type="ARBA" id="ARBA00004141"/>
    </source>
</evidence>
<evidence type="ECO:0000256" key="2">
    <source>
        <dbReference type="ARBA" id="ARBA00022692"/>
    </source>
</evidence>
<comment type="subcellular location">
    <subcellularLocation>
        <location evidence="1">Membrane</location>
        <topology evidence="1">Multi-pass membrane protein</topology>
    </subcellularLocation>
</comment>
<dbReference type="GO" id="GO:0016020">
    <property type="term" value="C:membrane"/>
    <property type="evidence" value="ECO:0007669"/>
    <property type="project" value="UniProtKB-SubCell"/>
</dbReference>
<dbReference type="PANTHER" id="PTHR33048:SF47">
    <property type="entry name" value="INTEGRAL MEMBRANE PROTEIN-RELATED"/>
    <property type="match status" value="1"/>
</dbReference>
<evidence type="ECO:0000259" key="7">
    <source>
        <dbReference type="Pfam" id="PF20684"/>
    </source>
</evidence>
<feature type="domain" description="Rhodopsin" evidence="7">
    <location>
        <begin position="26"/>
        <end position="216"/>
    </location>
</feature>
<dbReference type="STRING" id="1448320.A0A319D283"/>
<keyword evidence="9" id="KW-1185">Reference proteome</keyword>
<dbReference type="OrthoDB" id="5329176at2759"/>
<dbReference type="AlphaFoldDB" id="A0A319D283"/>
<protein>
    <recommendedName>
        <fullName evidence="7">Rhodopsin domain-containing protein</fullName>
    </recommendedName>
</protein>
<feature type="transmembrane region" description="Helical" evidence="6">
    <location>
        <begin position="12"/>
        <end position="31"/>
    </location>
</feature>
<evidence type="ECO:0000256" key="3">
    <source>
        <dbReference type="ARBA" id="ARBA00022989"/>
    </source>
</evidence>
<keyword evidence="3 6" id="KW-1133">Transmembrane helix</keyword>
<dbReference type="EMBL" id="KZ825940">
    <property type="protein sequence ID" value="PYH91595.1"/>
    <property type="molecule type" value="Genomic_DNA"/>
</dbReference>
<sequence>MREYCSDVLRNIAIGFTILETFAVALRFISLRLSQKQFGIDDFLTIPGYLCCLGLNILSLVTIRNGLIGYHLDVVEVIDSQALIPWAKCLYAAPIIYSAACCFPRIILLTLYQRIVEKHNPYRIACYALMTIIIAFAVADMMAGAFECWPVACLWDKDRTIANGHCDNIPQFYRWGTLPNIIIDLMMLILPQPIVWTLQVQKPVKLGLAATFPTGSVNG</sequence>
<dbReference type="Pfam" id="PF20684">
    <property type="entry name" value="Fung_rhodopsin"/>
    <property type="match status" value="1"/>
</dbReference>
<dbReference type="VEuPathDB" id="FungiDB:BO71DRAFT_385254"/>
<evidence type="ECO:0000256" key="5">
    <source>
        <dbReference type="ARBA" id="ARBA00038359"/>
    </source>
</evidence>
<dbReference type="InterPro" id="IPR052337">
    <property type="entry name" value="SAT4-like"/>
</dbReference>
<feature type="transmembrane region" description="Helical" evidence="6">
    <location>
        <begin position="90"/>
        <end position="112"/>
    </location>
</feature>
<reference evidence="8 9" key="1">
    <citation type="submission" date="2018-02" db="EMBL/GenBank/DDBJ databases">
        <title>The genomes of Aspergillus section Nigri reveals drivers in fungal speciation.</title>
        <authorList>
            <consortium name="DOE Joint Genome Institute"/>
            <person name="Vesth T.C."/>
            <person name="Nybo J."/>
            <person name="Theobald S."/>
            <person name="Brandl J."/>
            <person name="Frisvad J.C."/>
            <person name="Nielsen K.F."/>
            <person name="Lyhne E.K."/>
            <person name="Kogle M.E."/>
            <person name="Kuo A."/>
            <person name="Riley R."/>
            <person name="Clum A."/>
            <person name="Nolan M."/>
            <person name="Lipzen A."/>
            <person name="Salamov A."/>
            <person name="Henrissat B."/>
            <person name="Wiebenga A."/>
            <person name="De vries R.P."/>
            <person name="Grigoriev I.V."/>
            <person name="Mortensen U.H."/>
            <person name="Andersen M.R."/>
            <person name="Baker S.E."/>
        </authorList>
    </citation>
    <scope>NUCLEOTIDE SEQUENCE [LARGE SCALE GENOMIC DNA]</scope>
    <source>
        <strain evidence="8 9">CBS 707.79</strain>
    </source>
</reference>
<proteinExistence type="inferred from homology"/>
<dbReference type="Proteomes" id="UP000247810">
    <property type="component" value="Unassembled WGS sequence"/>
</dbReference>
<organism evidence="8 9">
    <name type="scientific">Aspergillus ellipticus CBS 707.79</name>
    <dbReference type="NCBI Taxonomy" id="1448320"/>
    <lineage>
        <taxon>Eukaryota</taxon>
        <taxon>Fungi</taxon>
        <taxon>Dikarya</taxon>
        <taxon>Ascomycota</taxon>
        <taxon>Pezizomycotina</taxon>
        <taxon>Eurotiomycetes</taxon>
        <taxon>Eurotiomycetidae</taxon>
        <taxon>Eurotiales</taxon>
        <taxon>Aspergillaceae</taxon>
        <taxon>Aspergillus</taxon>
        <taxon>Aspergillus subgen. Circumdati</taxon>
    </lineage>
</organism>
<dbReference type="InterPro" id="IPR049326">
    <property type="entry name" value="Rhodopsin_dom_fungi"/>
</dbReference>
<evidence type="ECO:0000313" key="8">
    <source>
        <dbReference type="EMBL" id="PYH91595.1"/>
    </source>
</evidence>
<accession>A0A319D283</accession>
<gene>
    <name evidence="8" type="ORF">BO71DRAFT_385254</name>
</gene>
<dbReference type="PANTHER" id="PTHR33048">
    <property type="entry name" value="PTH11-LIKE INTEGRAL MEMBRANE PROTEIN (AFU_ORTHOLOGUE AFUA_5G11245)"/>
    <property type="match status" value="1"/>
</dbReference>
<feature type="transmembrane region" description="Helical" evidence="6">
    <location>
        <begin position="43"/>
        <end position="63"/>
    </location>
</feature>
<name>A0A319D283_9EURO</name>
<comment type="similarity">
    <text evidence="5">Belongs to the SAT4 family.</text>
</comment>